<dbReference type="EC" id="2.4.99.21" evidence="6"/>
<evidence type="ECO:0000256" key="3">
    <source>
        <dbReference type="ARBA" id="ARBA00004651"/>
    </source>
</evidence>
<feature type="transmembrane region" description="Helical" evidence="17">
    <location>
        <begin position="121"/>
        <end position="141"/>
    </location>
</feature>
<dbReference type="GeneID" id="64820901"/>
<dbReference type="GO" id="GO:0004576">
    <property type="term" value="F:oligosaccharyl transferase activity"/>
    <property type="evidence" value="ECO:0007669"/>
    <property type="project" value="InterPro"/>
</dbReference>
<name>A0A8T8K7R9_9EURY</name>
<protein>
    <recommendedName>
        <fullName evidence="6">dolichyl-phosphooligosaccharide-protein glycotransferase</fullName>
        <ecNumber evidence="6">2.4.99.21</ecNumber>
    </recommendedName>
    <alternativeName>
        <fullName evidence="15">Oligosaccharyl transferase</fullName>
    </alternativeName>
</protein>
<dbReference type="GO" id="GO:0046872">
    <property type="term" value="F:metal ion binding"/>
    <property type="evidence" value="ECO:0007669"/>
    <property type="project" value="UniProtKB-KW"/>
</dbReference>
<accession>A0A8T8K7R9</accession>
<sequence>MSKKKLIITLTSIFLIVSIALFFRIESVNLPGVGAQNQEFYRDFEGKPYMYELDSYYNYRLTRNYIENGHLGDKIINGQEWDSYSYSPPGVPMDYPPMLIYITAYIYHFINYFVTIPLLNVAFWLPLLISPLAGIAVYFFVKRFSNNTAGIVAGILTVITPFYLLRTIPGWFDTDMFNVLFPVLVVWCFIEALQADNIKKKAFYASISSILMLFFSMAWNGWQYIFYIIIFFTLFYIIWGLINGKNVKEYLFVLCIFAGGSLLLILIFFGIIEFLKPFYGLLELFNLVGTNPWSPWPDLYIMVSELQRPSIGEIISELGLVLPMGIMGIFLTFRILTNNQMKKIYLGKMRWSIYSLLVIWTLLGFISLLKGARFILLLIPPLSILAGIAVGILFDYLNNIFKNNKIRKIAYCILIIFILSPQLIMANESLNYALPMSNDDIWNSAQWIRNNTSNDTLIISDWSYGHFFSAIAERPVAFDGRSAYVETIPTRQFYDSDLTFDEKIPNTSREYWISRAFSTSNETLSAGIFRMLANRGDSAYLTLDEYTHNTTKTVLILNEILGIDKALASEVLINKYNLTEKQSVEILKFTHPDKLRPFIVLTYDRMINTGYWNFYFGNWDFEEEKGGNYTYSVGNFDSDNPVINSTNEVIFDLEKGDMTWENQEPYCVIEIKQENIKRRYVNSKSNFCIVILWDDEKTVVMDKKFENSLFTKLVLQKENTENFETIYKNKKVVLWKVTSY</sequence>
<comment type="subcellular location">
    <subcellularLocation>
        <location evidence="3">Cell membrane</location>
        <topology evidence="3">Multi-pass membrane protein</topology>
    </subcellularLocation>
</comment>
<evidence type="ECO:0000256" key="17">
    <source>
        <dbReference type="SAM" id="Phobius"/>
    </source>
</evidence>
<evidence type="ECO:0000256" key="11">
    <source>
        <dbReference type="ARBA" id="ARBA00022842"/>
    </source>
</evidence>
<keyword evidence="10" id="KW-0479">Metal-binding</keyword>
<feature type="transmembrane region" description="Helical" evidence="17">
    <location>
        <begin position="374"/>
        <end position="397"/>
    </location>
</feature>
<keyword evidence="20" id="KW-1185">Reference proteome</keyword>
<dbReference type="InterPro" id="IPR003674">
    <property type="entry name" value="Oligo_trans_STT3"/>
</dbReference>
<organism evidence="19 20">
    <name type="scientific">Methanobacterium alkalithermotolerans</name>
    <dbReference type="NCBI Taxonomy" id="2731220"/>
    <lineage>
        <taxon>Archaea</taxon>
        <taxon>Methanobacteriati</taxon>
        <taxon>Methanobacteriota</taxon>
        <taxon>Methanomada group</taxon>
        <taxon>Methanobacteria</taxon>
        <taxon>Methanobacteriales</taxon>
        <taxon>Methanobacteriaceae</taxon>
        <taxon>Methanobacterium</taxon>
    </lineage>
</organism>
<keyword evidence="14" id="KW-0464">Manganese</keyword>
<evidence type="ECO:0000256" key="9">
    <source>
        <dbReference type="ARBA" id="ARBA00022692"/>
    </source>
</evidence>
<feature type="transmembrane region" description="Helical" evidence="17">
    <location>
        <begin position="250"/>
        <end position="272"/>
    </location>
</feature>
<comment type="similarity">
    <text evidence="5">Belongs to the STT3 family.</text>
</comment>
<dbReference type="Proteomes" id="UP000681041">
    <property type="component" value="Chromosome"/>
</dbReference>
<keyword evidence="9 17" id="KW-0812">Transmembrane</keyword>
<evidence type="ECO:0000256" key="7">
    <source>
        <dbReference type="ARBA" id="ARBA00022676"/>
    </source>
</evidence>
<evidence type="ECO:0000256" key="12">
    <source>
        <dbReference type="ARBA" id="ARBA00022989"/>
    </source>
</evidence>
<comment type="cofactor">
    <cofactor evidence="2">
        <name>Mg(2+)</name>
        <dbReference type="ChEBI" id="CHEBI:18420"/>
    </cofactor>
</comment>
<evidence type="ECO:0000256" key="13">
    <source>
        <dbReference type="ARBA" id="ARBA00023136"/>
    </source>
</evidence>
<evidence type="ECO:0000313" key="20">
    <source>
        <dbReference type="Proteomes" id="UP000681041"/>
    </source>
</evidence>
<keyword evidence="13 17" id="KW-0472">Membrane</keyword>
<comment type="catalytic activity">
    <reaction evidence="16">
        <text>an archaeal dolichyl phosphooligosaccharide + [protein]-L-asparagine = an archaeal dolichyl phosphate + a glycoprotein with the oligosaccharide chain attached by N-beta-D-glycosyl linkage to a protein L-asparagine.</text>
        <dbReference type="EC" id="2.4.99.21"/>
    </reaction>
</comment>
<feature type="transmembrane region" description="Helical" evidence="17">
    <location>
        <begin position="225"/>
        <end position="243"/>
    </location>
</feature>
<dbReference type="GO" id="GO:0005886">
    <property type="term" value="C:plasma membrane"/>
    <property type="evidence" value="ECO:0007669"/>
    <property type="project" value="UniProtKB-SubCell"/>
</dbReference>
<dbReference type="InterPro" id="IPR048307">
    <property type="entry name" value="STT3_N"/>
</dbReference>
<evidence type="ECO:0000256" key="14">
    <source>
        <dbReference type="ARBA" id="ARBA00023211"/>
    </source>
</evidence>
<keyword evidence="8" id="KW-0808">Transferase</keyword>
<evidence type="ECO:0000256" key="2">
    <source>
        <dbReference type="ARBA" id="ARBA00001946"/>
    </source>
</evidence>
<comment type="cofactor">
    <cofactor evidence="1">
        <name>Mn(2+)</name>
        <dbReference type="ChEBI" id="CHEBI:29035"/>
    </cofactor>
</comment>
<comment type="pathway">
    <text evidence="4">Protein modification; protein glycosylation.</text>
</comment>
<gene>
    <name evidence="19" type="ORF">HYG87_09010</name>
</gene>
<evidence type="ECO:0000256" key="10">
    <source>
        <dbReference type="ARBA" id="ARBA00022723"/>
    </source>
</evidence>
<feature type="transmembrane region" description="Helical" evidence="17">
    <location>
        <begin position="314"/>
        <end position="337"/>
    </location>
</feature>
<dbReference type="OrthoDB" id="82393at2157"/>
<evidence type="ECO:0000256" key="5">
    <source>
        <dbReference type="ARBA" id="ARBA00010810"/>
    </source>
</evidence>
<dbReference type="Gene3D" id="3.40.50.12610">
    <property type="match status" value="1"/>
</dbReference>
<feature type="domain" description="Oligosaccharyl transferase STT3 N-terminal" evidence="18">
    <location>
        <begin position="22"/>
        <end position="426"/>
    </location>
</feature>
<evidence type="ECO:0000256" key="4">
    <source>
        <dbReference type="ARBA" id="ARBA00004922"/>
    </source>
</evidence>
<feature type="transmembrane region" description="Helical" evidence="17">
    <location>
        <begin position="171"/>
        <end position="190"/>
    </location>
</feature>
<evidence type="ECO:0000256" key="8">
    <source>
        <dbReference type="ARBA" id="ARBA00022679"/>
    </source>
</evidence>
<evidence type="ECO:0000259" key="18">
    <source>
        <dbReference type="Pfam" id="PF02516"/>
    </source>
</evidence>
<proteinExistence type="inferred from homology"/>
<keyword evidence="7" id="KW-0328">Glycosyltransferase</keyword>
<dbReference type="RefSeq" id="WP_211532839.1">
    <property type="nucleotide sequence ID" value="NZ_CP058560.1"/>
</dbReference>
<evidence type="ECO:0000313" key="19">
    <source>
        <dbReference type="EMBL" id="QUH23882.1"/>
    </source>
</evidence>
<keyword evidence="12 17" id="KW-1133">Transmembrane helix</keyword>
<evidence type="ECO:0000256" key="15">
    <source>
        <dbReference type="ARBA" id="ARBA00030679"/>
    </source>
</evidence>
<dbReference type="PANTHER" id="PTHR13872">
    <property type="entry name" value="DOLICHYL-DIPHOSPHOOLIGOSACCHARIDE--PROTEIN GLYCOSYLTRANSFERASE SUBUNIT"/>
    <property type="match status" value="1"/>
</dbReference>
<feature type="transmembrane region" description="Helical" evidence="17">
    <location>
        <begin position="98"/>
        <end position="115"/>
    </location>
</feature>
<keyword evidence="11" id="KW-0460">Magnesium</keyword>
<feature type="transmembrane region" description="Helical" evidence="17">
    <location>
        <begin position="349"/>
        <end position="368"/>
    </location>
</feature>
<feature type="transmembrane region" description="Helical" evidence="17">
    <location>
        <begin position="6"/>
        <end position="23"/>
    </location>
</feature>
<feature type="transmembrane region" description="Helical" evidence="17">
    <location>
        <begin position="148"/>
        <end position="165"/>
    </location>
</feature>
<evidence type="ECO:0000256" key="16">
    <source>
        <dbReference type="ARBA" id="ARBA00034066"/>
    </source>
</evidence>
<reference evidence="19" key="1">
    <citation type="submission" date="2020-07" db="EMBL/GenBank/DDBJ databases">
        <title>Methanobacterium. sp. MethCan genome.</title>
        <authorList>
            <person name="Postec A."/>
            <person name="Quemeneur M."/>
        </authorList>
    </citation>
    <scope>NUCLEOTIDE SEQUENCE</scope>
    <source>
        <strain evidence="19">MethCAN</strain>
    </source>
</reference>
<dbReference type="PANTHER" id="PTHR13872:SF1">
    <property type="entry name" value="DOLICHYL-DIPHOSPHOOLIGOSACCHARIDE--PROTEIN GLYCOSYLTRANSFERASE SUBUNIT STT3B"/>
    <property type="match status" value="1"/>
</dbReference>
<dbReference type="EMBL" id="CP058560">
    <property type="protein sequence ID" value="QUH23882.1"/>
    <property type="molecule type" value="Genomic_DNA"/>
</dbReference>
<feature type="transmembrane region" description="Helical" evidence="17">
    <location>
        <begin position="409"/>
        <end position="426"/>
    </location>
</feature>
<evidence type="ECO:0000256" key="1">
    <source>
        <dbReference type="ARBA" id="ARBA00001936"/>
    </source>
</evidence>
<dbReference type="AlphaFoldDB" id="A0A8T8K7R9"/>
<dbReference type="Pfam" id="PF02516">
    <property type="entry name" value="STT3"/>
    <property type="match status" value="1"/>
</dbReference>
<dbReference type="KEGG" id="meme:HYG87_09010"/>
<evidence type="ECO:0000256" key="6">
    <source>
        <dbReference type="ARBA" id="ARBA00012602"/>
    </source>
</evidence>